<keyword evidence="3" id="KW-0808">Transferase</keyword>
<organism evidence="10 11">
    <name type="scientific">Euplotes crassus</name>
    <dbReference type="NCBI Taxonomy" id="5936"/>
    <lineage>
        <taxon>Eukaryota</taxon>
        <taxon>Sar</taxon>
        <taxon>Alveolata</taxon>
        <taxon>Ciliophora</taxon>
        <taxon>Intramacronucleata</taxon>
        <taxon>Spirotrichea</taxon>
        <taxon>Hypotrichia</taxon>
        <taxon>Euplotida</taxon>
        <taxon>Euplotidae</taxon>
        <taxon>Moneuplotes</taxon>
    </lineage>
</organism>
<comment type="catalytic activity">
    <reaction evidence="7">
        <text>L-threonyl-[protein] + ATP = O-phospho-L-threonyl-[protein] + ADP + H(+)</text>
        <dbReference type="Rhea" id="RHEA:46608"/>
        <dbReference type="Rhea" id="RHEA-COMP:11060"/>
        <dbReference type="Rhea" id="RHEA-COMP:11605"/>
        <dbReference type="ChEBI" id="CHEBI:15378"/>
        <dbReference type="ChEBI" id="CHEBI:30013"/>
        <dbReference type="ChEBI" id="CHEBI:30616"/>
        <dbReference type="ChEBI" id="CHEBI:61977"/>
        <dbReference type="ChEBI" id="CHEBI:456216"/>
        <dbReference type="EC" id="2.7.11.1"/>
    </reaction>
</comment>
<comment type="caution">
    <text evidence="10">The sequence shown here is derived from an EMBL/GenBank/DDBJ whole genome shotgun (WGS) entry which is preliminary data.</text>
</comment>
<keyword evidence="5" id="KW-0418">Kinase</keyword>
<evidence type="ECO:0000313" key="11">
    <source>
        <dbReference type="Proteomes" id="UP001295684"/>
    </source>
</evidence>
<dbReference type="InterPro" id="IPR011009">
    <property type="entry name" value="Kinase-like_dom_sf"/>
</dbReference>
<dbReference type="SMART" id="SM00220">
    <property type="entry name" value="S_TKc"/>
    <property type="match status" value="1"/>
</dbReference>
<keyword evidence="2" id="KW-0723">Serine/threonine-protein kinase</keyword>
<proteinExistence type="predicted"/>
<dbReference type="Pfam" id="PF00069">
    <property type="entry name" value="Pkinase"/>
    <property type="match status" value="1"/>
</dbReference>
<evidence type="ECO:0000256" key="6">
    <source>
        <dbReference type="ARBA" id="ARBA00022840"/>
    </source>
</evidence>
<accession>A0AAD1UHR4</accession>
<dbReference type="AlphaFoldDB" id="A0AAD1UHR4"/>
<evidence type="ECO:0000256" key="5">
    <source>
        <dbReference type="ARBA" id="ARBA00022777"/>
    </source>
</evidence>
<dbReference type="GO" id="GO:0004674">
    <property type="term" value="F:protein serine/threonine kinase activity"/>
    <property type="evidence" value="ECO:0007669"/>
    <property type="project" value="UniProtKB-KW"/>
</dbReference>
<evidence type="ECO:0000256" key="2">
    <source>
        <dbReference type="ARBA" id="ARBA00022527"/>
    </source>
</evidence>
<comment type="catalytic activity">
    <reaction evidence="8">
        <text>L-seryl-[protein] + ATP = O-phospho-L-seryl-[protein] + ADP + H(+)</text>
        <dbReference type="Rhea" id="RHEA:17989"/>
        <dbReference type="Rhea" id="RHEA-COMP:9863"/>
        <dbReference type="Rhea" id="RHEA-COMP:11604"/>
        <dbReference type="ChEBI" id="CHEBI:15378"/>
        <dbReference type="ChEBI" id="CHEBI:29999"/>
        <dbReference type="ChEBI" id="CHEBI:30616"/>
        <dbReference type="ChEBI" id="CHEBI:83421"/>
        <dbReference type="ChEBI" id="CHEBI:456216"/>
        <dbReference type="EC" id="2.7.11.1"/>
    </reaction>
</comment>
<evidence type="ECO:0000313" key="10">
    <source>
        <dbReference type="EMBL" id="CAI2366892.1"/>
    </source>
</evidence>
<dbReference type="Gene3D" id="1.10.510.10">
    <property type="entry name" value="Transferase(Phosphotransferase) domain 1"/>
    <property type="match status" value="1"/>
</dbReference>
<evidence type="ECO:0000256" key="7">
    <source>
        <dbReference type="ARBA" id="ARBA00047899"/>
    </source>
</evidence>
<dbReference type="Proteomes" id="UP001295684">
    <property type="component" value="Unassembled WGS sequence"/>
</dbReference>
<feature type="domain" description="Protein kinase" evidence="9">
    <location>
        <begin position="18"/>
        <end position="301"/>
    </location>
</feature>
<dbReference type="EC" id="2.7.11.1" evidence="1"/>
<reference evidence="10" key="1">
    <citation type="submission" date="2023-07" db="EMBL/GenBank/DDBJ databases">
        <authorList>
            <consortium name="AG Swart"/>
            <person name="Singh M."/>
            <person name="Singh A."/>
            <person name="Seah K."/>
            <person name="Emmerich C."/>
        </authorList>
    </citation>
    <scope>NUCLEOTIDE SEQUENCE</scope>
    <source>
        <strain evidence="10">DP1</strain>
    </source>
</reference>
<keyword evidence="4" id="KW-0547">Nucleotide-binding</keyword>
<evidence type="ECO:0000256" key="4">
    <source>
        <dbReference type="ARBA" id="ARBA00022741"/>
    </source>
</evidence>
<dbReference type="InterPro" id="IPR000719">
    <property type="entry name" value="Prot_kinase_dom"/>
</dbReference>
<name>A0AAD1UHR4_EUPCR</name>
<dbReference type="InterPro" id="IPR051131">
    <property type="entry name" value="NEK_Ser/Thr_kinase_NIMA"/>
</dbReference>
<dbReference type="InterPro" id="IPR008271">
    <property type="entry name" value="Ser/Thr_kinase_AS"/>
</dbReference>
<keyword evidence="11" id="KW-1185">Reference proteome</keyword>
<evidence type="ECO:0000256" key="8">
    <source>
        <dbReference type="ARBA" id="ARBA00048679"/>
    </source>
</evidence>
<evidence type="ECO:0000256" key="3">
    <source>
        <dbReference type="ARBA" id="ARBA00022679"/>
    </source>
</evidence>
<sequence length="437" mass="50600">METISSINTMRDSIRDSMKKVKKLCETKTCRVYLYKDLKTSEQVVIKKMKVENPGCVQEKTDMKNECILLSKCNHPNIIKYHGAKFFSKKKKSRGNRSDNLPRRITEELWIKMEYAPEGSLANLIKKNKNIDGEPKYLSEKMIYSIFLQICKGIKHIHDKKIIHRDIKPDNIFMFKDGLIKIGDFGVSKIINESIQLNTTLAGSPYYIAPEVFMRKYNSKADIWSMGVTMYELCTFTVPFKGRNAEGLKKNIFHQKQVDPLPDCYSVELNKLILMLLKRNIINRITIDEIIDKIVELEPSLSEEVKDDLQNNKSKVDIFSDWDKKEDNYFNCTVKTDDTVQQIPENMICVEDDMEDRKKHRINKFLESQNQNLNSSDSKINLSFNFQISLNELANCSSTPSLQLVCEVDKTDLQNCIKSPHQPHQKPNCKVLVNSTS</sequence>
<dbReference type="EMBL" id="CAMPGE010007976">
    <property type="protein sequence ID" value="CAI2366892.1"/>
    <property type="molecule type" value="Genomic_DNA"/>
</dbReference>
<dbReference type="PANTHER" id="PTHR44899:SF3">
    <property type="entry name" value="SERINE_THREONINE-PROTEIN KINASE NEK1"/>
    <property type="match status" value="1"/>
</dbReference>
<dbReference type="PROSITE" id="PS50011">
    <property type="entry name" value="PROTEIN_KINASE_DOM"/>
    <property type="match status" value="1"/>
</dbReference>
<gene>
    <name evidence="10" type="ORF">ECRASSUSDP1_LOCUS8167</name>
</gene>
<dbReference type="PROSITE" id="PS00108">
    <property type="entry name" value="PROTEIN_KINASE_ST"/>
    <property type="match status" value="1"/>
</dbReference>
<dbReference type="SUPFAM" id="SSF56112">
    <property type="entry name" value="Protein kinase-like (PK-like)"/>
    <property type="match status" value="1"/>
</dbReference>
<dbReference type="GO" id="GO:0005524">
    <property type="term" value="F:ATP binding"/>
    <property type="evidence" value="ECO:0007669"/>
    <property type="project" value="UniProtKB-KW"/>
</dbReference>
<dbReference type="PANTHER" id="PTHR44899">
    <property type="entry name" value="CAMK FAMILY PROTEIN KINASE"/>
    <property type="match status" value="1"/>
</dbReference>
<evidence type="ECO:0000256" key="1">
    <source>
        <dbReference type="ARBA" id="ARBA00012513"/>
    </source>
</evidence>
<evidence type="ECO:0000259" key="9">
    <source>
        <dbReference type="PROSITE" id="PS50011"/>
    </source>
</evidence>
<protein>
    <recommendedName>
        <fullName evidence="1">non-specific serine/threonine protein kinase</fullName>
        <ecNumber evidence="1">2.7.11.1</ecNumber>
    </recommendedName>
</protein>
<keyword evidence="6" id="KW-0067">ATP-binding</keyword>